<keyword evidence="3" id="KW-1133">Transmembrane helix</keyword>
<organism evidence="5 6">
    <name type="scientific">Neolamprologus brichardi</name>
    <name type="common">Fairy cichlid</name>
    <name type="synonym">Lamprologus brichardi</name>
    <dbReference type="NCBI Taxonomy" id="32507"/>
    <lineage>
        <taxon>Eukaryota</taxon>
        <taxon>Metazoa</taxon>
        <taxon>Chordata</taxon>
        <taxon>Craniata</taxon>
        <taxon>Vertebrata</taxon>
        <taxon>Euteleostomi</taxon>
        <taxon>Actinopterygii</taxon>
        <taxon>Neopterygii</taxon>
        <taxon>Teleostei</taxon>
        <taxon>Neoteleostei</taxon>
        <taxon>Acanthomorphata</taxon>
        <taxon>Ovalentaria</taxon>
        <taxon>Cichlomorphae</taxon>
        <taxon>Cichliformes</taxon>
        <taxon>Cichlidae</taxon>
        <taxon>African cichlids</taxon>
        <taxon>Pseudocrenilabrinae</taxon>
        <taxon>Lamprologini</taxon>
        <taxon>Neolamprologus</taxon>
    </lineage>
</organism>
<protein>
    <recommendedName>
        <fullName evidence="4">Ubiquitin-activating enzyme SCCH domain-containing protein</fullName>
    </recommendedName>
</protein>
<sequence length="157" mass="17738">MDYIVAASNLRAENYDIPAADRHKSKRIAGRIIPAIATTTAAVAGLMCLELYKLVQGHQKISSYRTAYINLAVQYFVMSQPSRPQQFENAVKSDVVSAALYCYCCALVPHLSFLSLLCHQQRYCVFALVVYLCSNRRRSDQTGYSRSRTLLNTDCRR</sequence>
<proteinExistence type="inferred from homology"/>
<reference evidence="5" key="2">
    <citation type="submission" date="2025-09" db="UniProtKB">
        <authorList>
            <consortium name="Ensembl"/>
        </authorList>
    </citation>
    <scope>IDENTIFICATION</scope>
</reference>
<feature type="domain" description="Ubiquitin-activating enzyme SCCH" evidence="4">
    <location>
        <begin position="1"/>
        <end position="26"/>
    </location>
</feature>
<evidence type="ECO:0000313" key="6">
    <source>
        <dbReference type="Proteomes" id="UP000261580"/>
    </source>
</evidence>
<keyword evidence="6" id="KW-1185">Reference proteome</keyword>
<evidence type="ECO:0000259" key="4">
    <source>
        <dbReference type="Pfam" id="PF10585"/>
    </source>
</evidence>
<evidence type="ECO:0000256" key="2">
    <source>
        <dbReference type="ARBA" id="ARBA00005673"/>
    </source>
</evidence>
<keyword evidence="3" id="KW-0472">Membrane</keyword>
<comment type="similarity">
    <text evidence="2">Belongs to the ubiquitin-activating E1 family.</text>
</comment>
<dbReference type="Gene3D" id="3.40.50.720">
    <property type="entry name" value="NAD(P)-binding Rossmann-like Domain"/>
    <property type="match status" value="1"/>
</dbReference>
<dbReference type="Pfam" id="PF10585">
    <property type="entry name" value="UBA_E1_SCCH"/>
    <property type="match status" value="1"/>
</dbReference>
<dbReference type="GO" id="GO:0016567">
    <property type="term" value="P:protein ubiquitination"/>
    <property type="evidence" value="ECO:0007669"/>
    <property type="project" value="UniProtKB-UniPathway"/>
</dbReference>
<evidence type="ECO:0000256" key="1">
    <source>
        <dbReference type="ARBA" id="ARBA00004906"/>
    </source>
</evidence>
<dbReference type="GeneTree" id="ENSGT00940000166002"/>
<keyword evidence="3" id="KW-0812">Transmembrane</keyword>
<dbReference type="SUPFAM" id="SSF69572">
    <property type="entry name" value="Activating enzymes of the ubiquitin-like proteins"/>
    <property type="match status" value="1"/>
</dbReference>
<dbReference type="InterPro" id="IPR035985">
    <property type="entry name" value="Ubiquitin-activating_enz"/>
</dbReference>
<feature type="transmembrane region" description="Helical" evidence="3">
    <location>
        <begin position="32"/>
        <end position="52"/>
    </location>
</feature>
<evidence type="ECO:0000313" key="5">
    <source>
        <dbReference type="Ensembl" id="ENSNBRP00000023891.1"/>
    </source>
</evidence>
<dbReference type="InterPro" id="IPR019572">
    <property type="entry name" value="UBA_E1_SCCH"/>
</dbReference>
<name>A0A3Q4HNX8_NEOBR</name>
<comment type="pathway">
    <text evidence="1">Protein modification; protein ubiquitination.</text>
</comment>
<dbReference type="GO" id="GO:0008641">
    <property type="term" value="F:ubiquitin-like modifier activating enzyme activity"/>
    <property type="evidence" value="ECO:0007669"/>
    <property type="project" value="InterPro"/>
</dbReference>
<dbReference type="AlphaFoldDB" id="A0A3Q4HNX8"/>
<accession>A0A3Q4HNX8</accession>
<dbReference type="Ensembl" id="ENSNBRT00000024507.1">
    <property type="protein sequence ID" value="ENSNBRP00000023891.1"/>
    <property type="gene ID" value="ENSNBRG00000018285.1"/>
</dbReference>
<evidence type="ECO:0000256" key="3">
    <source>
        <dbReference type="SAM" id="Phobius"/>
    </source>
</evidence>
<dbReference type="Gene3D" id="1.10.10.2660">
    <property type="entry name" value="Ubiquitin-activating enzyme E1, SCCH domain"/>
    <property type="match status" value="1"/>
</dbReference>
<dbReference type="Proteomes" id="UP000261580">
    <property type="component" value="Unassembled WGS sequence"/>
</dbReference>
<dbReference type="Bgee" id="ENSNBRG00000018285">
    <property type="expression patterns" value="Expressed in testis"/>
</dbReference>
<dbReference type="UniPathway" id="UPA00143"/>
<dbReference type="STRING" id="32507.ENSNBRP00000023891"/>
<dbReference type="InterPro" id="IPR042063">
    <property type="entry name" value="Ubi_acti_E1_SCCH"/>
</dbReference>
<reference evidence="5" key="1">
    <citation type="submission" date="2025-08" db="UniProtKB">
        <authorList>
            <consortium name="Ensembl"/>
        </authorList>
    </citation>
    <scope>IDENTIFICATION</scope>
</reference>